<dbReference type="AlphaFoldDB" id="A0A831RX46"/>
<evidence type="ECO:0000313" key="1">
    <source>
        <dbReference type="EMBL" id="HEC06897.1"/>
    </source>
</evidence>
<name>A0A831RX46_9GAMM</name>
<sequence>MTDSSRKEAEILMVMRKVLANIIKDTTPEFKTMKHPLSGGTIEDIKMCLSLIAARERELADEAGTAHSRPYFTDEKVKAEVVPISKIGGLEKKKQKEDD</sequence>
<organism evidence="1">
    <name type="scientific">Thiolapillus brandeum</name>
    <dbReference type="NCBI Taxonomy" id="1076588"/>
    <lineage>
        <taxon>Bacteria</taxon>
        <taxon>Pseudomonadati</taxon>
        <taxon>Pseudomonadota</taxon>
        <taxon>Gammaproteobacteria</taxon>
        <taxon>Chromatiales</taxon>
        <taxon>Sedimenticolaceae</taxon>
        <taxon>Thiolapillus</taxon>
    </lineage>
</organism>
<gene>
    <name evidence="1" type="ORF">ENJ12_08605</name>
</gene>
<dbReference type="Proteomes" id="UP000886339">
    <property type="component" value="Unassembled WGS sequence"/>
</dbReference>
<protein>
    <submittedName>
        <fullName evidence="1">Segregation and condensation protein A</fullName>
    </submittedName>
</protein>
<reference evidence="1" key="1">
    <citation type="journal article" date="2020" name="mSystems">
        <title>Genome- and Community-Level Interaction Insights into Carbon Utilization and Element Cycling Functions of Hydrothermarchaeota in Hydrothermal Sediment.</title>
        <authorList>
            <person name="Zhou Z."/>
            <person name="Liu Y."/>
            <person name="Xu W."/>
            <person name="Pan J."/>
            <person name="Luo Z.H."/>
            <person name="Li M."/>
        </authorList>
    </citation>
    <scope>NUCLEOTIDE SEQUENCE [LARGE SCALE GENOMIC DNA]</scope>
    <source>
        <strain evidence="1">HyVt-458</strain>
    </source>
</reference>
<dbReference type="EMBL" id="DRLF01000299">
    <property type="protein sequence ID" value="HEC06897.1"/>
    <property type="molecule type" value="Genomic_DNA"/>
</dbReference>
<proteinExistence type="predicted"/>
<accession>A0A831RX46</accession>
<comment type="caution">
    <text evidence="1">The sequence shown here is derived from an EMBL/GenBank/DDBJ whole genome shotgun (WGS) entry which is preliminary data.</text>
</comment>